<comment type="function">
    <text evidence="3">Inhibits all the catalytic activities of DNA gyrase by preventing its interaction with DNA. Acts by binding directly to the C-terminal domain of GyrB, which probably disrupts DNA binding by the gyrase.</text>
</comment>
<comment type="cofactor">
    <cofactor evidence="3">
        <name>Zn(2+)</name>
        <dbReference type="ChEBI" id="CHEBI:29105"/>
    </cofactor>
    <text evidence="3">Binds 1 zinc ion.</text>
</comment>
<dbReference type="InterPro" id="IPR013088">
    <property type="entry name" value="Znf_NHR/GATA"/>
</dbReference>
<feature type="binding site" evidence="3">
    <location>
        <position position="36"/>
    </location>
    <ligand>
        <name>Zn(2+)</name>
        <dbReference type="ChEBI" id="CHEBI:29105"/>
    </ligand>
</feature>
<feature type="binding site" evidence="3">
    <location>
        <position position="16"/>
    </location>
    <ligand>
        <name>Zn(2+)</name>
        <dbReference type="ChEBI" id="CHEBI:29105"/>
    </ligand>
</feature>
<feature type="binding site" evidence="3">
    <location>
        <position position="32"/>
    </location>
    <ligand>
        <name>Zn(2+)</name>
        <dbReference type="ChEBI" id="CHEBI:29105"/>
    </ligand>
</feature>
<organism evidence="4 5">
    <name type="scientific">Nitrosomonas eutropha</name>
    <dbReference type="NCBI Taxonomy" id="916"/>
    <lineage>
        <taxon>Bacteria</taxon>
        <taxon>Pseudomonadati</taxon>
        <taxon>Pseudomonadota</taxon>
        <taxon>Betaproteobacteria</taxon>
        <taxon>Nitrosomonadales</taxon>
        <taxon>Nitrosomonadaceae</taxon>
        <taxon>Nitrosomonas</taxon>
    </lineage>
</organism>
<evidence type="ECO:0000313" key="5">
    <source>
        <dbReference type="Proteomes" id="UP000247780"/>
    </source>
</evidence>
<keyword evidence="5" id="KW-1185">Reference proteome</keyword>
<dbReference type="Gene3D" id="3.30.50.10">
    <property type="entry name" value="Erythroid Transcription Factor GATA-1, subunit A"/>
    <property type="match status" value="1"/>
</dbReference>
<evidence type="ECO:0000313" key="4">
    <source>
        <dbReference type="EMBL" id="PXV81090.1"/>
    </source>
</evidence>
<gene>
    <name evidence="3" type="primary">yacG</name>
    <name evidence="4" type="ORF">C8R14_11368</name>
</gene>
<proteinExistence type="inferred from homology"/>
<dbReference type="EMBL" id="QICQ01000013">
    <property type="protein sequence ID" value="PXV81090.1"/>
    <property type="molecule type" value="Genomic_DNA"/>
</dbReference>
<dbReference type="Proteomes" id="UP000247780">
    <property type="component" value="Unassembled WGS sequence"/>
</dbReference>
<feature type="binding site" evidence="3">
    <location>
        <position position="13"/>
    </location>
    <ligand>
        <name>Zn(2+)</name>
        <dbReference type="ChEBI" id="CHEBI:29105"/>
    </ligand>
</feature>
<dbReference type="RefSeq" id="WP_011634126.1">
    <property type="nucleotide sequence ID" value="NZ_FMTW01000032.1"/>
</dbReference>
<protein>
    <recommendedName>
        <fullName evidence="3">DNA gyrase inhibitor YacG</fullName>
    </recommendedName>
</protein>
<evidence type="ECO:0000256" key="2">
    <source>
        <dbReference type="ARBA" id="ARBA00022833"/>
    </source>
</evidence>
<evidence type="ECO:0000256" key="3">
    <source>
        <dbReference type="HAMAP-Rule" id="MF_00649"/>
    </source>
</evidence>
<reference evidence="4 5" key="1">
    <citation type="submission" date="2018-04" db="EMBL/GenBank/DDBJ databases">
        <title>Active sludge and wastewater microbial communities from Klosterneuburg, Austria.</title>
        <authorList>
            <person name="Wagner M."/>
        </authorList>
    </citation>
    <scope>NUCLEOTIDE SEQUENCE [LARGE SCALE GENOMIC DNA]</scope>
    <source>
        <strain evidence="4 5">Nm 57</strain>
    </source>
</reference>
<keyword evidence="1 3" id="KW-0479">Metal-binding</keyword>
<sequence length="64" mass="7402">MERRPGKSPTVNCPQCGEVVVWEKSSKYRPFCSERCKLLDLGLWATDSYRIPDEDEPQEDNPQS</sequence>
<comment type="similarity">
    <text evidence="3">Belongs to the DNA gyrase inhibitor YacG family.</text>
</comment>
<name>A0ABX5MAI1_9PROT</name>
<dbReference type="Pfam" id="PF03884">
    <property type="entry name" value="YacG"/>
    <property type="match status" value="1"/>
</dbReference>
<dbReference type="PANTHER" id="PTHR36150:SF1">
    <property type="entry name" value="DNA GYRASE INHIBITOR YACG"/>
    <property type="match status" value="1"/>
</dbReference>
<dbReference type="PANTHER" id="PTHR36150">
    <property type="entry name" value="DNA GYRASE INHIBITOR YACG"/>
    <property type="match status" value="1"/>
</dbReference>
<evidence type="ECO:0000256" key="1">
    <source>
        <dbReference type="ARBA" id="ARBA00022723"/>
    </source>
</evidence>
<dbReference type="InterPro" id="IPR005584">
    <property type="entry name" value="DNA_gyrase_inhibitor_YacG"/>
</dbReference>
<accession>A0ABX5MAI1</accession>
<dbReference type="HAMAP" id="MF_00649">
    <property type="entry name" value="DNA_gyrase_inhibitor_YacG"/>
    <property type="match status" value="1"/>
</dbReference>
<dbReference type="SUPFAM" id="SSF57716">
    <property type="entry name" value="Glucocorticoid receptor-like (DNA-binding domain)"/>
    <property type="match status" value="1"/>
</dbReference>
<keyword evidence="2 3" id="KW-0862">Zinc</keyword>
<comment type="subunit">
    <text evidence="3">Interacts with GyrB.</text>
</comment>
<comment type="caution">
    <text evidence="4">The sequence shown here is derived from an EMBL/GenBank/DDBJ whole genome shotgun (WGS) entry which is preliminary data.</text>
</comment>